<reference evidence="8" key="1">
    <citation type="submission" date="2017-05" db="EMBL/GenBank/DDBJ databases">
        <title>Improved OligoMM genomes.</title>
        <authorList>
            <person name="Garzetti D."/>
        </authorList>
    </citation>
    <scope>NUCLEOTIDE SEQUENCE [LARGE SCALE GENOMIC DNA]</scope>
    <source>
        <strain evidence="8">YL45</strain>
    </source>
</reference>
<comment type="caution">
    <text evidence="7">The sequence shown here is derived from an EMBL/GenBank/DDBJ whole genome shotgun (WGS) entry which is preliminary data.</text>
</comment>
<dbReference type="GO" id="GO:0005737">
    <property type="term" value="C:cytoplasm"/>
    <property type="evidence" value="ECO:0007669"/>
    <property type="project" value="UniProtKB-SubCell"/>
</dbReference>
<feature type="domain" description="N-end aminoacyl transferase N-terminal" evidence="5">
    <location>
        <begin position="27"/>
        <end position="96"/>
    </location>
</feature>
<dbReference type="Proteomes" id="UP000214610">
    <property type="component" value="Unassembled WGS sequence"/>
</dbReference>
<dbReference type="GO" id="GO:0004057">
    <property type="term" value="F:arginyl-tRNA--protein transferase activity"/>
    <property type="evidence" value="ECO:0007669"/>
    <property type="project" value="InterPro"/>
</dbReference>
<accession>A0A227KDN2</accession>
<dbReference type="PIRSF" id="PIRSF037208">
    <property type="entry name" value="ATE_pro_prd"/>
    <property type="match status" value="1"/>
</dbReference>
<dbReference type="AlphaFoldDB" id="A0A227KDN2"/>
<organism evidence="7 8">
    <name type="scientific">Turicimonas muris</name>
    <dbReference type="NCBI Taxonomy" id="1796652"/>
    <lineage>
        <taxon>Bacteria</taxon>
        <taxon>Pseudomonadati</taxon>
        <taxon>Pseudomonadota</taxon>
        <taxon>Betaproteobacteria</taxon>
        <taxon>Burkholderiales</taxon>
        <taxon>Sutterellaceae</taxon>
        <taxon>Turicimonas</taxon>
    </lineage>
</organism>
<keyword evidence="2 4" id="KW-0808">Transferase</keyword>
<dbReference type="PANTHER" id="PTHR21367">
    <property type="entry name" value="ARGININE-TRNA-PROTEIN TRANSFERASE 1"/>
    <property type="match status" value="1"/>
</dbReference>
<evidence type="ECO:0000259" key="5">
    <source>
        <dbReference type="Pfam" id="PF04376"/>
    </source>
</evidence>
<name>A0A227KDN2_9BURK</name>
<dbReference type="GO" id="GO:0071596">
    <property type="term" value="P:ubiquitin-dependent protein catabolic process via the N-end rule pathway"/>
    <property type="evidence" value="ECO:0007669"/>
    <property type="project" value="InterPro"/>
</dbReference>
<dbReference type="HAMAP" id="MF_00689">
    <property type="entry name" value="Bpt"/>
    <property type="match status" value="1"/>
</dbReference>
<comment type="catalytic activity">
    <reaction evidence="4">
        <text>N-terminal L-glutamyl-[protein] + L-leucyl-tRNA(Leu) = N-terminal L-leucyl-L-glutamyl-[protein] + tRNA(Leu) + H(+)</text>
        <dbReference type="Rhea" id="RHEA:50412"/>
        <dbReference type="Rhea" id="RHEA-COMP:9613"/>
        <dbReference type="Rhea" id="RHEA-COMP:9622"/>
        <dbReference type="Rhea" id="RHEA-COMP:12664"/>
        <dbReference type="Rhea" id="RHEA-COMP:12668"/>
        <dbReference type="ChEBI" id="CHEBI:15378"/>
        <dbReference type="ChEBI" id="CHEBI:64721"/>
        <dbReference type="ChEBI" id="CHEBI:78442"/>
        <dbReference type="ChEBI" id="CHEBI:78494"/>
        <dbReference type="ChEBI" id="CHEBI:133041"/>
        <dbReference type="EC" id="2.3.2.29"/>
    </reaction>
</comment>
<evidence type="ECO:0000256" key="3">
    <source>
        <dbReference type="ARBA" id="ARBA00023315"/>
    </source>
</evidence>
<gene>
    <name evidence="4" type="primary">bpt</name>
    <name evidence="7" type="ORF">ADH67_11295</name>
</gene>
<proteinExistence type="inferred from homology"/>
<evidence type="ECO:0000313" key="7">
    <source>
        <dbReference type="EMBL" id="OXE45507.1"/>
    </source>
</evidence>
<dbReference type="EMBL" id="NHMP01000009">
    <property type="protein sequence ID" value="OXE45507.1"/>
    <property type="molecule type" value="Genomic_DNA"/>
</dbReference>
<keyword evidence="1 4" id="KW-0963">Cytoplasm</keyword>
<feature type="domain" description="N-end rule aminoacyl transferase C-terminal" evidence="6">
    <location>
        <begin position="118"/>
        <end position="241"/>
    </location>
</feature>
<evidence type="ECO:0000256" key="2">
    <source>
        <dbReference type="ARBA" id="ARBA00022679"/>
    </source>
</evidence>
<dbReference type="InterPro" id="IPR030700">
    <property type="entry name" value="N-end_Aminoacyl_Trfase"/>
</dbReference>
<dbReference type="NCBIfam" id="NF002346">
    <property type="entry name" value="PRK01305.2-3"/>
    <property type="match status" value="1"/>
</dbReference>
<evidence type="ECO:0000259" key="6">
    <source>
        <dbReference type="Pfam" id="PF04377"/>
    </source>
</evidence>
<protein>
    <recommendedName>
        <fullName evidence="4">Aspartate/glutamate leucyltransferase</fullName>
        <ecNumber evidence="4">2.3.2.29</ecNumber>
    </recommendedName>
</protein>
<dbReference type="PANTHER" id="PTHR21367:SF1">
    <property type="entry name" value="ARGINYL-TRNA--PROTEIN TRANSFERASE 1"/>
    <property type="match status" value="1"/>
</dbReference>
<dbReference type="InterPro" id="IPR007471">
    <property type="entry name" value="N-end_Aminoacyl_Trfase_N"/>
</dbReference>
<dbReference type="Pfam" id="PF04376">
    <property type="entry name" value="ATE_N"/>
    <property type="match status" value="1"/>
</dbReference>
<comment type="subcellular location">
    <subcellularLocation>
        <location evidence="4">Cytoplasm</location>
    </subcellularLocation>
</comment>
<evidence type="ECO:0000313" key="8">
    <source>
        <dbReference type="Proteomes" id="UP000214610"/>
    </source>
</evidence>
<dbReference type="NCBIfam" id="NF002342">
    <property type="entry name" value="PRK01305.1-3"/>
    <property type="match status" value="1"/>
</dbReference>
<dbReference type="InterPro" id="IPR007472">
    <property type="entry name" value="N-end_Aminoacyl_Trfase_C"/>
</dbReference>
<comment type="similarity">
    <text evidence="4">Belongs to the R-transferase family. Bpt subfamily.</text>
</comment>
<dbReference type="SUPFAM" id="SSF55729">
    <property type="entry name" value="Acyl-CoA N-acyltransferases (Nat)"/>
    <property type="match status" value="1"/>
</dbReference>
<comment type="catalytic activity">
    <reaction evidence="4">
        <text>N-terminal L-aspartyl-[protein] + L-leucyl-tRNA(Leu) = N-terminal L-leucyl-L-aspartyl-[protein] + tRNA(Leu) + H(+)</text>
        <dbReference type="Rhea" id="RHEA:50420"/>
        <dbReference type="Rhea" id="RHEA-COMP:9613"/>
        <dbReference type="Rhea" id="RHEA-COMP:9622"/>
        <dbReference type="Rhea" id="RHEA-COMP:12669"/>
        <dbReference type="Rhea" id="RHEA-COMP:12674"/>
        <dbReference type="ChEBI" id="CHEBI:15378"/>
        <dbReference type="ChEBI" id="CHEBI:64720"/>
        <dbReference type="ChEBI" id="CHEBI:78442"/>
        <dbReference type="ChEBI" id="CHEBI:78494"/>
        <dbReference type="ChEBI" id="CHEBI:133042"/>
        <dbReference type="EC" id="2.3.2.29"/>
    </reaction>
</comment>
<keyword evidence="3 4" id="KW-0012">Acyltransferase</keyword>
<evidence type="ECO:0000256" key="1">
    <source>
        <dbReference type="ARBA" id="ARBA00022490"/>
    </source>
</evidence>
<keyword evidence="8" id="KW-1185">Reference proteome</keyword>
<sequence length="268" mass="31025">MSDLTKENEDLPECLAPEWLGSTGEFTCSYDKCRTECLLVAIPSSGTRIGKQCATLLSSFGFRRSGVNLYRPHCPGCDKCISVRLRVDDFKLNRTFNKCLKKNADLSMTVTAPANTAEYLQLLKTYLSVRHKSDEEEEETTKDDFQKYYVNTVGETEFFEYRDKSGKLVMVSITDIFSDGFSAVYTFYDPAEMKRSPGTYAILRQIEETKKRGLPYLYLGFWIDDVPNMSYKTKFQPLEVFVQEQWKEFQDCNDSYLNQEKEDYELPL</sequence>
<dbReference type="Pfam" id="PF04377">
    <property type="entry name" value="ATE_C"/>
    <property type="match status" value="1"/>
</dbReference>
<dbReference type="InterPro" id="IPR017138">
    <property type="entry name" value="Asp_Glu_LeuTrfase"/>
</dbReference>
<dbReference type="GO" id="GO:0008914">
    <property type="term" value="F:leucyl-tRNA--protein transferase activity"/>
    <property type="evidence" value="ECO:0007669"/>
    <property type="project" value="UniProtKB-UniRule"/>
</dbReference>
<dbReference type="GeneID" id="78361171"/>
<dbReference type="RefSeq" id="WP_084081452.1">
    <property type="nucleotide sequence ID" value="NZ_CAJTBZ010000046.1"/>
</dbReference>
<comment type="function">
    <text evidence="4">Functions in the N-end rule pathway of protein degradation where it conjugates Leu from its aminoacyl-tRNA to the N-termini of proteins containing an N-terminal aspartate or glutamate.</text>
</comment>
<dbReference type="EC" id="2.3.2.29" evidence="4"/>
<dbReference type="InterPro" id="IPR016181">
    <property type="entry name" value="Acyl_CoA_acyltransferase"/>
</dbReference>
<evidence type="ECO:0000256" key="4">
    <source>
        <dbReference type="HAMAP-Rule" id="MF_00689"/>
    </source>
</evidence>